<dbReference type="InterPro" id="IPR000182">
    <property type="entry name" value="GNAT_dom"/>
</dbReference>
<sequence length="211" mass="24111">MLKTESLDEPLIRAMKPNDIIDVAALAAKGFGNEQIVFKEKHYEKHLEHFPNGQFVAELEGKIVGSCSSLIVDMSDYAKQHTISEITGNGYFHNHNGDGTHLYGADVVVHPSYRGRKIGHRLYEQRRQLCRKLGLKGIMFGGRIPHYHRYAQELSAEEYCQRVINGDLQDPVMSFQLGQGFQFQRVLEGYLPKDHESLEYATLMEWKNTDA</sequence>
<proteinExistence type="predicted"/>
<dbReference type="PROSITE" id="PS51186">
    <property type="entry name" value="GNAT"/>
    <property type="match status" value="1"/>
</dbReference>
<dbReference type="EMBL" id="JAFBEC010000009">
    <property type="protein sequence ID" value="MBM7634167.1"/>
    <property type="molecule type" value="Genomic_DNA"/>
</dbReference>
<dbReference type="CDD" id="cd04301">
    <property type="entry name" value="NAT_SF"/>
    <property type="match status" value="1"/>
</dbReference>
<evidence type="ECO:0000259" key="1">
    <source>
        <dbReference type="PROSITE" id="PS51186"/>
    </source>
</evidence>
<reference evidence="2 3" key="1">
    <citation type="submission" date="2021-01" db="EMBL/GenBank/DDBJ databases">
        <title>Genomic Encyclopedia of Type Strains, Phase IV (KMG-IV): sequencing the most valuable type-strain genomes for metagenomic binning, comparative biology and taxonomic classification.</title>
        <authorList>
            <person name="Goeker M."/>
        </authorList>
    </citation>
    <scope>NUCLEOTIDE SEQUENCE [LARGE SCALE GENOMIC DNA]</scope>
    <source>
        <strain evidence="2 3">DSM 25540</strain>
    </source>
</reference>
<protein>
    <submittedName>
        <fullName evidence="2">N-acetyltransferase YhbS</fullName>
    </submittedName>
</protein>
<feature type="domain" description="N-acetyltransferase" evidence="1">
    <location>
        <begin position="10"/>
        <end position="209"/>
    </location>
</feature>
<dbReference type="Proteomes" id="UP000741863">
    <property type="component" value="Unassembled WGS sequence"/>
</dbReference>
<dbReference type="InterPro" id="IPR016181">
    <property type="entry name" value="Acyl_CoA_acyltransferase"/>
</dbReference>
<gene>
    <name evidence="2" type="ORF">JOD17_003267</name>
</gene>
<dbReference type="Gene3D" id="3.40.630.30">
    <property type="match status" value="1"/>
</dbReference>
<dbReference type="RefSeq" id="WP_204698928.1">
    <property type="nucleotide sequence ID" value="NZ_JAFBEC010000009.1"/>
</dbReference>
<comment type="caution">
    <text evidence="2">The sequence shown here is derived from an EMBL/GenBank/DDBJ whole genome shotgun (WGS) entry which is preliminary data.</text>
</comment>
<dbReference type="Pfam" id="PF00583">
    <property type="entry name" value="Acetyltransf_1"/>
    <property type="match status" value="1"/>
</dbReference>
<accession>A0ABS2PFZ0</accession>
<evidence type="ECO:0000313" key="3">
    <source>
        <dbReference type="Proteomes" id="UP000741863"/>
    </source>
</evidence>
<dbReference type="SUPFAM" id="SSF55729">
    <property type="entry name" value="Acyl-CoA N-acyltransferases (Nat)"/>
    <property type="match status" value="1"/>
</dbReference>
<evidence type="ECO:0000313" key="2">
    <source>
        <dbReference type="EMBL" id="MBM7634167.1"/>
    </source>
</evidence>
<keyword evidence="3" id="KW-1185">Reference proteome</keyword>
<name>A0ABS2PFZ0_9BACL</name>
<organism evidence="2 3">
    <name type="scientific">Geomicrobium sediminis</name>
    <dbReference type="NCBI Taxonomy" id="1347788"/>
    <lineage>
        <taxon>Bacteria</taxon>
        <taxon>Bacillati</taxon>
        <taxon>Bacillota</taxon>
        <taxon>Bacilli</taxon>
        <taxon>Bacillales</taxon>
        <taxon>Geomicrobium</taxon>
    </lineage>
</organism>